<dbReference type="GeneID" id="115008522"/>
<evidence type="ECO:0000313" key="3">
    <source>
        <dbReference type="Proteomes" id="UP000504630"/>
    </source>
</evidence>
<evidence type="ECO:0000256" key="1">
    <source>
        <dbReference type="SAM" id="Coils"/>
    </source>
</evidence>
<proteinExistence type="predicted"/>
<evidence type="ECO:0000259" key="2">
    <source>
        <dbReference type="Pfam" id="PF12325"/>
    </source>
</evidence>
<reference evidence="4" key="1">
    <citation type="submission" date="2025-08" db="UniProtKB">
        <authorList>
            <consortium name="RefSeq"/>
        </authorList>
    </citation>
    <scope>IDENTIFICATION</scope>
</reference>
<evidence type="ECO:0000313" key="4">
    <source>
        <dbReference type="RefSeq" id="XP_029288043.1"/>
    </source>
</evidence>
<dbReference type="InParanoid" id="A0A6J2PPE8"/>
<keyword evidence="3" id="KW-1185">Reference proteome</keyword>
<keyword evidence="1" id="KW-0175">Coiled coil</keyword>
<dbReference type="SUPFAM" id="SSF90257">
    <property type="entry name" value="Myosin rod fragments"/>
    <property type="match status" value="1"/>
</dbReference>
<dbReference type="KEGG" id="cgob:115008522"/>
<feature type="domain" description="TATA element modulatory factor 1 TATA binding" evidence="2">
    <location>
        <begin position="21"/>
        <end position="126"/>
    </location>
</feature>
<dbReference type="InterPro" id="IPR052602">
    <property type="entry name" value="Growth_transcription_reg"/>
</dbReference>
<dbReference type="GO" id="GO:0005794">
    <property type="term" value="C:Golgi apparatus"/>
    <property type="evidence" value="ECO:0007669"/>
    <property type="project" value="TreeGrafter"/>
</dbReference>
<dbReference type="Gene3D" id="1.10.287.1490">
    <property type="match status" value="1"/>
</dbReference>
<dbReference type="PANTHER" id="PTHR46515:SF1">
    <property type="entry name" value="TATA ELEMENT MODULATORY FACTOR"/>
    <property type="match status" value="1"/>
</dbReference>
<dbReference type="InterPro" id="IPR022091">
    <property type="entry name" value="TMF_TATA-bd"/>
</dbReference>
<dbReference type="GO" id="GO:0005783">
    <property type="term" value="C:endoplasmic reticulum"/>
    <property type="evidence" value="ECO:0007669"/>
    <property type="project" value="TreeGrafter"/>
</dbReference>
<feature type="coiled-coil region" evidence="1">
    <location>
        <begin position="25"/>
        <end position="125"/>
    </location>
</feature>
<dbReference type="Pfam" id="PF12325">
    <property type="entry name" value="TMF_TATA_bd"/>
    <property type="match status" value="1"/>
</dbReference>
<protein>
    <submittedName>
        <fullName evidence="4">TATA element modulatory factor-like</fullName>
    </submittedName>
</protein>
<dbReference type="Proteomes" id="UP000504630">
    <property type="component" value="Chromosome 5"/>
</dbReference>
<sequence>MTMSMSMSGTNLYEAARLSGGSSIIENLQSQLKLREGEIAQLQLEISSLERSRSVMAEELVRLTNQNDELEEMVNEIPMLKVQLKDLEQRHNTILQMYGEKAEEAEELRLDLEDVKNMYKTQIDELLKNQK</sequence>
<dbReference type="AlphaFoldDB" id="A0A6J2PPE8"/>
<dbReference type="RefSeq" id="XP_029288043.1">
    <property type="nucleotide sequence ID" value="XM_029432183.1"/>
</dbReference>
<name>A0A6J2PPE8_COTGO</name>
<accession>A0A6J2PPE8</accession>
<organism evidence="3 4">
    <name type="scientific">Cottoperca gobio</name>
    <name type="common">Frogmouth</name>
    <name type="synonym">Aphritis gobio</name>
    <dbReference type="NCBI Taxonomy" id="56716"/>
    <lineage>
        <taxon>Eukaryota</taxon>
        <taxon>Metazoa</taxon>
        <taxon>Chordata</taxon>
        <taxon>Craniata</taxon>
        <taxon>Vertebrata</taxon>
        <taxon>Euteleostomi</taxon>
        <taxon>Actinopterygii</taxon>
        <taxon>Neopterygii</taxon>
        <taxon>Teleostei</taxon>
        <taxon>Neoteleostei</taxon>
        <taxon>Acanthomorphata</taxon>
        <taxon>Eupercaria</taxon>
        <taxon>Perciformes</taxon>
        <taxon>Notothenioidei</taxon>
        <taxon>Bovichtidae</taxon>
        <taxon>Cottoperca</taxon>
    </lineage>
</organism>
<gene>
    <name evidence="4" type="primary">LOC115008522</name>
</gene>
<dbReference type="PANTHER" id="PTHR46515">
    <property type="entry name" value="TATA ELEMENT MODULATORY FACTOR TMF1"/>
    <property type="match status" value="1"/>
</dbReference>
<dbReference type="OrthoDB" id="74178at2759"/>